<evidence type="ECO:0000259" key="10">
    <source>
        <dbReference type="PROSITE" id="PS50157"/>
    </source>
</evidence>
<sequence>MRSCHPELQSKGKTYKCMIANCRSKDKKWPRADNFRQHLKRVHGIQHVDDNLDKYVYTLQASPGPDLAGLGTSVGTGLVSLGINPDGLSSNSWAFSTQSTQEHIPRDPCDLNDYINEQMDFERRTLHTQEHTAITPRVGLNLPDNFMQISPLESSPDCPLIPVEPVHSQAQGLQDFTASSVGDQETDFEESNYFNEASISDNGSQDDEQSIIQDVSELEMTTVGDVCEVTRAVEEPSRRIVAEPLADSGIDPATHEVTTVEDDDTCSMSTSSVSSPPGGGGITQSPLDTITCLKVQVDEARLDVTDVLTDQGKAYDFIKALKDKGLLAGLLEKVDYEKPKHAEVPAKADVLTKHEAGKTLHACPRHDCEKSFHRQCELRKHMKRHAKPYGCTFPQCTKRFGSKNDWKRHENSQHYQLELWKCNEMSKLHVGELCNRPYSRREQFKTHLSKDHGITESATIDQKLEDCLDGRNYEVRFWCGFCRKMVKVKEKGLKAWLGRFNHIDDHFSGLMDISDWKSPDPGLPEDPAKRATAAFKLELRRFQPRLKANGDS</sequence>
<evidence type="ECO:0000256" key="7">
    <source>
        <dbReference type="ARBA" id="ARBA00023242"/>
    </source>
</evidence>
<evidence type="ECO:0000256" key="2">
    <source>
        <dbReference type="ARBA" id="ARBA00022723"/>
    </source>
</evidence>
<evidence type="ECO:0000256" key="3">
    <source>
        <dbReference type="ARBA" id="ARBA00022771"/>
    </source>
</evidence>
<evidence type="ECO:0000313" key="12">
    <source>
        <dbReference type="Proteomes" id="UP001140453"/>
    </source>
</evidence>
<dbReference type="InterPro" id="IPR036236">
    <property type="entry name" value="Znf_C2H2_sf"/>
</dbReference>
<keyword evidence="6" id="KW-0804">Transcription</keyword>
<dbReference type="PROSITE" id="PS50157">
    <property type="entry name" value="ZINC_FINGER_C2H2_2"/>
    <property type="match status" value="2"/>
</dbReference>
<dbReference type="GO" id="GO:0008270">
    <property type="term" value="F:zinc ion binding"/>
    <property type="evidence" value="ECO:0007669"/>
    <property type="project" value="UniProtKB-KW"/>
</dbReference>
<keyword evidence="2" id="KW-0479">Metal-binding</keyword>
<evidence type="ECO:0000256" key="1">
    <source>
        <dbReference type="ARBA" id="ARBA00004123"/>
    </source>
</evidence>
<organism evidence="11 12">
    <name type="scientific">Gnomoniopsis smithogilvyi</name>
    <dbReference type="NCBI Taxonomy" id="1191159"/>
    <lineage>
        <taxon>Eukaryota</taxon>
        <taxon>Fungi</taxon>
        <taxon>Dikarya</taxon>
        <taxon>Ascomycota</taxon>
        <taxon>Pezizomycotina</taxon>
        <taxon>Sordariomycetes</taxon>
        <taxon>Sordariomycetidae</taxon>
        <taxon>Diaporthales</taxon>
        <taxon>Gnomoniaceae</taxon>
        <taxon>Gnomoniopsis</taxon>
    </lineage>
</organism>
<dbReference type="Proteomes" id="UP001140453">
    <property type="component" value="Unassembled WGS sequence"/>
</dbReference>
<feature type="domain" description="C2H2-type" evidence="10">
    <location>
        <begin position="389"/>
        <end position="414"/>
    </location>
</feature>
<gene>
    <name evidence="11" type="ORF">N0V93_000700</name>
</gene>
<dbReference type="GO" id="GO:0006357">
    <property type="term" value="P:regulation of transcription by RNA polymerase II"/>
    <property type="evidence" value="ECO:0007669"/>
    <property type="project" value="TreeGrafter"/>
</dbReference>
<protein>
    <recommendedName>
        <fullName evidence="10">C2H2-type domain-containing protein</fullName>
    </recommendedName>
</protein>
<keyword evidence="4" id="KW-0862">Zinc</keyword>
<dbReference type="EMBL" id="JAPEVB010000001">
    <property type="protein sequence ID" value="KAJ4396481.1"/>
    <property type="molecule type" value="Genomic_DNA"/>
</dbReference>
<dbReference type="InterPro" id="IPR051061">
    <property type="entry name" value="Zinc_finger_trans_reg"/>
</dbReference>
<evidence type="ECO:0000313" key="11">
    <source>
        <dbReference type="EMBL" id="KAJ4396481.1"/>
    </source>
</evidence>
<dbReference type="PANTHER" id="PTHR46179:SF13">
    <property type="entry name" value="C2H2-TYPE DOMAIN-CONTAINING PROTEIN"/>
    <property type="match status" value="1"/>
</dbReference>
<dbReference type="PROSITE" id="PS00028">
    <property type="entry name" value="ZINC_FINGER_C2H2_1"/>
    <property type="match status" value="2"/>
</dbReference>
<dbReference type="SMART" id="SM00355">
    <property type="entry name" value="ZnF_C2H2"/>
    <property type="match status" value="4"/>
</dbReference>
<dbReference type="InterPro" id="IPR013087">
    <property type="entry name" value="Znf_C2H2_type"/>
</dbReference>
<keyword evidence="12" id="KW-1185">Reference proteome</keyword>
<comment type="subcellular location">
    <subcellularLocation>
        <location evidence="1">Nucleus</location>
    </subcellularLocation>
</comment>
<dbReference type="Gene3D" id="3.30.160.60">
    <property type="entry name" value="Classic Zinc Finger"/>
    <property type="match status" value="1"/>
</dbReference>
<comment type="caution">
    <text evidence="11">The sequence shown here is derived from an EMBL/GenBank/DDBJ whole genome shotgun (WGS) entry which is preliminary data.</text>
</comment>
<dbReference type="OrthoDB" id="6077919at2759"/>
<keyword evidence="7" id="KW-0539">Nucleus</keyword>
<keyword evidence="5" id="KW-0805">Transcription regulation</keyword>
<name>A0A9W8Z256_9PEZI</name>
<reference evidence="11" key="1">
    <citation type="submission" date="2022-10" db="EMBL/GenBank/DDBJ databases">
        <title>Tapping the CABI collections for fungal endophytes: first genome assemblies for Collariella, Neodidymelliopsis, Ascochyta clinopodiicola, Didymella pomorum, Didymosphaeria variabile, Neocosmospora piperis and Neocucurbitaria cava.</title>
        <authorList>
            <person name="Hill R."/>
        </authorList>
    </citation>
    <scope>NUCLEOTIDE SEQUENCE</scope>
    <source>
        <strain evidence="11">IMI 355082</strain>
    </source>
</reference>
<feature type="domain" description="C2H2-type" evidence="10">
    <location>
        <begin position="361"/>
        <end position="390"/>
    </location>
</feature>
<dbReference type="SUPFAM" id="SSF57667">
    <property type="entry name" value="beta-beta-alpha zinc fingers"/>
    <property type="match status" value="1"/>
</dbReference>
<dbReference type="PANTHER" id="PTHR46179">
    <property type="entry name" value="ZINC FINGER PROTEIN"/>
    <property type="match status" value="1"/>
</dbReference>
<keyword evidence="3 8" id="KW-0863">Zinc-finger</keyword>
<accession>A0A9W8Z256</accession>
<proteinExistence type="predicted"/>
<evidence type="ECO:0000256" key="4">
    <source>
        <dbReference type="ARBA" id="ARBA00022833"/>
    </source>
</evidence>
<dbReference type="AlphaFoldDB" id="A0A9W8Z256"/>
<dbReference type="GO" id="GO:0005634">
    <property type="term" value="C:nucleus"/>
    <property type="evidence" value="ECO:0007669"/>
    <property type="project" value="UniProtKB-SubCell"/>
</dbReference>
<feature type="compositionally biased region" description="Low complexity" evidence="9">
    <location>
        <begin position="267"/>
        <end position="276"/>
    </location>
</feature>
<evidence type="ECO:0000256" key="6">
    <source>
        <dbReference type="ARBA" id="ARBA00023163"/>
    </source>
</evidence>
<evidence type="ECO:0000256" key="8">
    <source>
        <dbReference type="PROSITE-ProRule" id="PRU00042"/>
    </source>
</evidence>
<evidence type="ECO:0000256" key="5">
    <source>
        <dbReference type="ARBA" id="ARBA00023015"/>
    </source>
</evidence>
<evidence type="ECO:0000256" key="9">
    <source>
        <dbReference type="SAM" id="MobiDB-lite"/>
    </source>
</evidence>
<feature type="region of interest" description="Disordered" evidence="9">
    <location>
        <begin position="262"/>
        <end position="284"/>
    </location>
</feature>